<keyword evidence="5" id="KW-0479">Metal-binding</keyword>
<dbReference type="STRING" id="1447883.A0A2B7Z1X0"/>
<keyword evidence="7" id="KW-0809">Transit peptide</keyword>
<proteinExistence type="inferred from homology"/>
<dbReference type="PROSITE" id="PS01001">
    <property type="entry name" value="SDH_CYT_2"/>
    <property type="match status" value="1"/>
</dbReference>
<keyword evidence="10" id="KW-0496">Mitochondrion</keyword>
<keyword evidence="8 12" id="KW-1133">Transmembrane helix</keyword>
<comment type="similarity">
    <text evidence="2">Belongs to the cytochrome b560 family.</text>
</comment>
<evidence type="ECO:0000256" key="4">
    <source>
        <dbReference type="ARBA" id="ARBA00022692"/>
    </source>
</evidence>
<evidence type="ECO:0000313" key="13">
    <source>
        <dbReference type="EMBL" id="PGH27233.1"/>
    </source>
</evidence>
<dbReference type="NCBIfam" id="TIGR02970">
    <property type="entry name" value="succ_dehyd_cytB"/>
    <property type="match status" value="1"/>
</dbReference>
<dbReference type="CDD" id="cd03499">
    <property type="entry name" value="SQR_TypeC_SdhC"/>
    <property type="match status" value="1"/>
</dbReference>
<keyword evidence="14" id="KW-1185">Reference proteome</keyword>
<evidence type="ECO:0000256" key="5">
    <source>
        <dbReference type="ARBA" id="ARBA00022723"/>
    </source>
</evidence>
<feature type="transmembrane region" description="Helical" evidence="12">
    <location>
        <begin position="171"/>
        <end position="191"/>
    </location>
</feature>
<sequence length="193" mass="21158">MFPQRIVQQSLRRLAVHNPSAVRTTVGRFAAPAAVATGNYAQFRYAATVAPVNLETTEPKEILAKQRLNRPVSPHLTIYKPQITWYASMSNRIAGTILSGSLYIFVTAYLVSPLLGWHLESASLAAAFGALPFAAKAATKFTLALPFTFHAFNGVRHLIWDMGKQFTNQQIIRTGFTVVGLSVASALYLAFMV</sequence>
<keyword evidence="6" id="KW-0999">Mitochondrion inner membrane</keyword>
<comment type="caution">
    <text evidence="13">The sequence shown here is derived from an EMBL/GenBank/DDBJ whole genome shotgun (WGS) entry which is preliminary data.</text>
</comment>
<name>A0A2B7Z1X0_POLH7</name>
<dbReference type="Pfam" id="PF01127">
    <property type="entry name" value="Sdh_cyt"/>
    <property type="match status" value="1"/>
</dbReference>
<dbReference type="GO" id="GO:0005743">
    <property type="term" value="C:mitochondrial inner membrane"/>
    <property type="evidence" value="ECO:0007669"/>
    <property type="project" value="UniProtKB-SubCell"/>
</dbReference>
<dbReference type="FunFam" id="1.20.1300.10:FF:000008">
    <property type="entry name" value="Succinate dehydrogenase cytochrome b560 subunit"/>
    <property type="match status" value="1"/>
</dbReference>
<evidence type="ECO:0000256" key="10">
    <source>
        <dbReference type="ARBA" id="ARBA00023128"/>
    </source>
</evidence>
<evidence type="ECO:0000256" key="9">
    <source>
        <dbReference type="ARBA" id="ARBA00023004"/>
    </source>
</evidence>
<dbReference type="InterPro" id="IPR014314">
    <property type="entry name" value="Succ_DH_cytb556"/>
</dbReference>
<dbReference type="Proteomes" id="UP000224634">
    <property type="component" value="Unassembled WGS sequence"/>
</dbReference>
<evidence type="ECO:0000256" key="11">
    <source>
        <dbReference type="ARBA" id="ARBA00023136"/>
    </source>
</evidence>
<organism evidence="13 14">
    <name type="scientific">Polytolypa hystricis (strain UAMH7299)</name>
    <dbReference type="NCBI Taxonomy" id="1447883"/>
    <lineage>
        <taxon>Eukaryota</taxon>
        <taxon>Fungi</taxon>
        <taxon>Dikarya</taxon>
        <taxon>Ascomycota</taxon>
        <taxon>Pezizomycotina</taxon>
        <taxon>Eurotiomycetes</taxon>
        <taxon>Eurotiomycetidae</taxon>
        <taxon>Onygenales</taxon>
        <taxon>Onygenales incertae sedis</taxon>
        <taxon>Polytolypa</taxon>
    </lineage>
</organism>
<dbReference type="InterPro" id="IPR034804">
    <property type="entry name" value="SQR/QFR_C/D"/>
</dbReference>
<dbReference type="GO" id="GO:0006121">
    <property type="term" value="P:mitochondrial electron transport, succinate to ubiquinone"/>
    <property type="evidence" value="ECO:0007669"/>
    <property type="project" value="TreeGrafter"/>
</dbReference>
<dbReference type="AlphaFoldDB" id="A0A2B7Z1X0"/>
<keyword evidence="4 12" id="KW-0812">Transmembrane</keyword>
<keyword evidence="3" id="KW-0349">Heme</keyword>
<dbReference type="GO" id="GO:0046872">
    <property type="term" value="F:metal ion binding"/>
    <property type="evidence" value="ECO:0007669"/>
    <property type="project" value="UniProtKB-KW"/>
</dbReference>
<feature type="transmembrane region" description="Helical" evidence="12">
    <location>
        <begin position="93"/>
        <end position="111"/>
    </location>
</feature>
<evidence type="ECO:0000256" key="3">
    <source>
        <dbReference type="ARBA" id="ARBA00022617"/>
    </source>
</evidence>
<keyword evidence="9" id="KW-0408">Iron</keyword>
<dbReference type="InterPro" id="IPR000701">
    <property type="entry name" value="SuccDH_FuR_B_TM-su"/>
</dbReference>
<evidence type="ECO:0000256" key="12">
    <source>
        <dbReference type="SAM" id="Phobius"/>
    </source>
</evidence>
<dbReference type="PANTHER" id="PTHR10978">
    <property type="entry name" value="SUCCINATE DEHYDROGENASE CYTOCHROME B560 SUBUNIT"/>
    <property type="match status" value="1"/>
</dbReference>
<evidence type="ECO:0000256" key="7">
    <source>
        <dbReference type="ARBA" id="ARBA00022946"/>
    </source>
</evidence>
<protein>
    <submittedName>
        <fullName evidence="13">Succinate dehydrogenase, cytochrome b556 subunit</fullName>
    </submittedName>
</protein>
<dbReference type="PANTHER" id="PTHR10978:SF5">
    <property type="entry name" value="SUCCINATE DEHYDROGENASE CYTOCHROME B560 SUBUNIT, MITOCHONDRIAL"/>
    <property type="match status" value="1"/>
</dbReference>
<dbReference type="EMBL" id="PDNA01000009">
    <property type="protein sequence ID" value="PGH27233.1"/>
    <property type="molecule type" value="Genomic_DNA"/>
</dbReference>
<evidence type="ECO:0000256" key="1">
    <source>
        <dbReference type="ARBA" id="ARBA00004448"/>
    </source>
</evidence>
<dbReference type="OrthoDB" id="588261at2759"/>
<dbReference type="GO" id="GO:0006099">
    <property type="term" value="P:tricarboxylic acid cycle"/>
    <property type="evidence" value="ECO:0007669"/>
    <property type="project" value="InterPro"/>
</dbReference>
<dbReference type="SUPFAM" id="SSF81343">
    <property type="entry name" value="Fumarate reductase respiratory complex transmembrane subunits"/>
    <property type="match status" value="1"/>
</dbReference>
<evidence type="ECO:0000256" key="6">
    <source>
        <dbReference type="ARBA" id="ARBA00022792"/>
    </source>
</evidence>
<reference evidence="13 14" key="1">
    <citation type="submission" date="2017-10" db="EMBL/GenBank/DDBJ databases">
        <title>Comparative genomics in systemic dimorphic fungi from Ajellomycetaceae.</title>
        <authorList>
            <person name="Munoz J.F."/>
            <person name="Mcewen J.G."/>
            <person name="Clay O.K."/>
            <person name="Cuomo C.A."/>
        </authorList>
    </citation>
    <scope>NUCLEOTIDE SEQUENCE [LARGE SCALE GENOMIC DNA]</scope>
    <source>
        <strain evidence="13 14">UAMH7299</strain>
    </source>
</reference>
<dbReference type="GO" id="GO:0009055">
    <property type="term" value="F:electron transfer activity"/>
    <property type="evidence" value="ECO:0007669"/>
    <property type="project" value="InterPro"/>
</dbReference>
<dbReference type="InterPro" id="IPR018495">
    <property type="entry name" value="Succ_DH_cyt_bsu_CS"/>
</dbReference>
<accession>A0A2B7Z1X0</accession>
<evidence type="ECO:0000256" key="8">
    <source>
        <dbReference type="ARBA" id="ARBA00022989"/>
    </source>
</evidence>
<dbReference type="Gene3D" id="1.20.1300.10">
    <property type="entry name" value="Fumarate reductase/succinate dehydrogenase, transmembrane subunit"/>
    <property type="match status" value="1"/>
</dbReference>
<comment type="subcellular location">
    <subcellularLocation>
        <location evidence="1">Mitochondrion inner membrane</location>
        <topology evidence="1">Multi-pass membrane protein</topology>
    </subcellularLocation>
</comment>
<evidence type="ECO:0000256" key="2">
    <source>
        <dbReference type="ARBA" id="ARBA00007244"/>
    </source>
</evidence>
<gene>
    <name evidence="13" type="ORF">AJ80_01190</name>
</gene>
<keyword evidence="11 12" id="KW-0472">Membrane</keyword>
<evidence type="ECO:0000313" key="14">
    <source>
        <dbReference type="Proteomes" id="UP000224634"/>
    </source>
</evidence>